<dbReference type="PROSITE" id="PS50279">
    <property type="entry name" value="BPTI_KUNITZ_2"/>
    <property type="match status" value="2"/>
</dbReference>
<keyword evidence="3" id="KW-1015">Disulfide bond</keyword>
<dbReference type="PANTHER" id="PTHR46751:SF1">
    <property type="entry name" value="WAP FOUR-DISULFIDE CORE DOMAIN PROTEIN 6A"/>
    <property type="match status" value="1"/>
</dbReference>
<evidence type="ECO:0000256" key="4">
    <source>
        <dbReference type="ARBA" id="ARBA00038506"/>
    </source>
</evidence>
<reference evidence="7" key="2">
    <citation type="journal article" date="2015" name="J. Proteomics">
        <title>Sexual differences in the sialomes of the zebra tick, Rhipicephalus pulchellus.</title>
        <authorList>
            <person name="Tan A.W."/>
            <person name="Francischetti I.M."/>
            <person name="Slovak M."/>
            <person name="Kini R.M."/>
            <person name="Ribeiro J.M."/>
        </authorList>
    </citation>
    <scope>NUCLEOTIDE SEQUENCE</scope>
    <source>
        <tissue evidence="7">Salivary gland</tissue>
    </source>
</reference>
<evidence type="ECO:0000256" key="1">
    <source>
        <dbReference type="ARBA" id="ARBA00022690"/>
    </source>
</evidence>
<feature type="non-terminal residue" evidence="7">
    <location>
        <position position="1"/>
    </location>
</feature>
<dbReference type="SUPFAM" id="SSF57362">
    <property type="entry name" value="BPTI-like"/>
    <property type="match status" value="2"/>
</dbReference>
<feature type="signal peptide" evidence="5">
    <location>
        <begin position="1"/>
        <end position="23"/>
    </location>
</feature>
<name>L7MI47_RHIPC</name>
<dbReference type="GO" id="GO:0004867">
    <property type="term" value="F:serine-type endopeptidase inhibitor activity"/>
    <property type="evidence" value="ECO:0007669"/>
    <property type="project" value="UniProtKB-KW"/>
</dbReference>
<dbReference type="PRINTS" id="PR00759">
    <property type="entry name" value="BASICPTASE"/>
</dbReference>
<keyword evidence="1" id="KW-0646">Protease inhibitor</keyword>
<proteinExistence type="evidence at transcript level"/>
<evidence type="ECO:0000256" key="5">
    <source>
        <dbReference type="SAM" id="SignalP"/>
    </source>
</evidence>
<sequence>TMVFLRCSLLLLTIGAYLNVAYRWKDSYCTQPLARGNCSKSFPYWYYDQHVQNCKMFMYSGCGGNENRFSSEFSCQFYCLPSNKLKKIVCSRKQYGEKCYGRTETWYFDYNTNSCRQFDKGYCGLVPNRFNSCTECISRCSDADPKVSCTMLTPLAPRSHS</sequence>
<dbReference type="EMBL" id="GACK01001158">
    <property type="protein sequence ID" value="JAA63876.1"/>
    <property type="molecule type" value="mRNA"/>
</dbReference>
<dbReference type="CDD" id="cd00109">
    <property type="entry name" value="Kunitz-type"/>
    <property type="match status" value="1"/>
</dbReference>
<dbReference type="Gene3D" id="4.10.410.10">
    <property type="entry name" value="Pancreatic trypsin inhibitor Kunitz domain"/>
    <property type="match status" value="2"/>
</dbReference>
<evidence type="ECO:0000259" key="6">
    <source>
        <dbReference type="PROSITE" id="PS50279"/>
    </source>
</evidence>
<comment type="similarity">
    <text evidence="4">Belongs to the venom Kunitz-type family. 03 (sub-Kunitz) subfamily.</text>
</comment>
<feature type="domain" description="BPTI/Kunitz inhibitor" evidence="6">
    <location>
        <begin position="90"/>
        <end position="140"/>
    </location>
</feature>
<evidence type="ECO:0000313" key="7">
    <source>
        <dbReference type="EMBL" id="JAA63876.1"/>
    </source>
</evidence>
<dbReference type="PANTHER" id="PTHR46751">
    <property type="entry name" value="EPPIN"/>
    <property type="match status" value="1"/>
</dbReference>
<protein>
    <submittedName>
        <fullName evidence="7">Putative bilaris</fullName>
    </submittedName>
</protein>
<dbReference type="PROSITE" id="PS00280">
    <property type="entry name" value="BPTI_KUNITZ_1"/>
    <property type="match status" value="1"/>
</dbReference>
<feature type="domain" description="BPTI/Kunitz inhibitor" evidence="6">
    <location>
        <begin position="29"/>
        <end position="79"/>
    </location>
</feature>
<dbReference type="GO" id="GO:0005615">
    <property type="term" value="C:extracellular space"/>
    <property type="evidence" value="ECO:0007669"/>
    <property type="project" value="TreeGrafter"/>
</dbReference>
<keyword evidence="2" id="KW-0722">Serine protease inhibitor</keyword>
<keyword evidence="5" id="KW-0732">Signal</keyword>
<organism evidence="7">
    <name type="scientific">Rhipicephalus pulchellus</name>
    <name type="common">Yellow backed tick</name>
    <name type="synonym">Dermacentor pulchellus</name>
    <dbReference type="NCBI Taxonomy" id="72859"/>
    <lineage>
        <taxon>Eukaryota</taxon>
        <taxon>Metazoa</taxon>
        <taxon>Ecdysozoa</taxon>
        <taxon>Arthropoda</taxon>
        <taxon>Chelicerata</taxon>
        <taxon>Arachnida</taxon>
        <taxon>Acari</taxon>
        <taxon>Parasitiformes</taxon>
        <taxon>Ixodida</taxon>
        <taxon>Ixodoidea</taxon>
        <taxon>Ixodidae</taxon>
        <taxon>Rhipicephalinae</taxon>
        <taxon>Rhipicephalus</taxon>
        <taxon>Rhipicephalus</taxon>
    </lineage>
</organism>
<evidence type="ECO:0000256" key="2">
    <source>
        <dbReference type="ARBA" id="ARBA00022900"/>
    </source>
</evidence>
<dbReference type="InterPro" id="IPR020901">
    <property type="entry name" value="Prtase_inh_Kunz-CS"/>
</dbReference>
<dbReference type="SMART" id="SM00131">
    <property type="entry name" value="KU"/>
    <property type="match status" value="1"/>
</dbReference>
<dbReference type="Pfam" id="PF00014">
    <property type="entry name" value="Kunitz_BPTI"/>
    <property type="match status" value="2"/>
</dbReference>
<evidence type="ECO:0000256" key="3">
    <source>
        <dbReference type="ARBA" id="ARBA00023157"/>
    </source>
</evidence>
<feature type="chain" id="PRO_5003982106" evidence="5">
    <location>
        <begin position="24"/>
        <end position="161"/>
    </location>
</feature>
<dbReference type="AlphaFoldDB" id="L7MI47"/>
<dbReference type="InterPro" id="IPR002223">
    <property type="entry name" value="Kunitz_BPTI"/>
</dbReference>
<dbReference type="InterPro" id="IPR036880">
    <property type="entry name" value="Kunitz_BPTI_sf"/>
</dbReference>
<reference evidence="7" key="1">
    <citation type="submission" date="2012-11" db="EMBL/GenBank/DDBJ databases">
        <authorList>
            <person name="Lucero-Rivera Y.E."/>
            <person name="Tovar-Ramirez D."/>
        </authorList>
    </citation>
    <scope>NUCLEOTIDE SEQUENCE</scope>
    <source>
        <tissue evidence="7">Salivary gland</tissue>
    </source>
</reference>
<dbReference type="InterPro" id="IPR051388">
    <property type="entry name" value="Serpin_venom_toxin"/>
</dbReference>
<accession>L7MI47</accession>